<evidence type="ECO:0000313" key="12">
    <source>
        <dbReference type="Proteomes" id="UP000053989"/>
    </source>
</evidence>
<evidence type="ECO:0000313" key="11">
    <source>
        <dbReference type="EMBL" id="KIM54853.1"/>
    </source>
</evidence>
<dbReference type="InterPro" id="IPR014001">
    <property type="entry name" value="Helicase_ATP-bd"/>
</dbReference>
<keyword evidence="4" id="KW-0238">DNA-binding</keyword>
<protein>
    <recommendedName>
        <fullName evidence="7">DNA 3'-5' helicase</fullName>
        <ecNumber evidence="7">5.6.2.4</ecNumber>
    </recommendedName>
</protein>
<dbReference type="Gene3D" id="3.40.50.300">
    <property type="entry name" value="P-loop containing nucleotide triphosphate hydrolases"/>
    <property type="match status" value="2"/>
</dbReference>
<keyword evidence="5" id="KW-0413">Isomerase</keyword>
<keyword evidence="12" id="KW-1185">Reference proteome</keyword>
<keyword evidence="3" id="KW-0067">ATP-binding</keyword>
<dbReference type="STRING" id="1036808.A0A0C2YZ25"/>
<dbReference type="GO" id="GO:0003677">
    <property type="term" value="F:DNA binding"/>
    <property type="evidence" value="ECO:0007669"/>
    <property type="project" value="UniProtKB-KW"/>
</dbReference>
<dbReference type="SMART" id="SM00490">
    <property type="entry name" value="HELICc"/>
    <property type="match status" value="1"/>
</dbReference>
<evidence type="ECO:0000256" key="3">
    <source>
        <dbReference type="ARBA" id="ARBA00022840"/>
    </source>
</evidence>
<feature type="region of interest" description="Disordered" evidence="8">
    <location>
        <begin position="444"/>
        <end position="466"/>
    </location>
</feature>
<evidence type="ECO:0000256" key="7">
    <source>
        <dbReference type="ARBA" id="ARBA00034808"/>
    </source>
</evidence>
<evidence type="ECO:0000256" key="4">
    <source>
        <dbReference type="ARBA" id="ARBA00023125"/>
    </source>
</evidence>
<dbReference type="OrthoDB" id="10261556at2759"/>
<evidence type="ECO:0000256" key="2">
    <source>
        <dbReference type="ARBA" id="ARBA00022741"/>
    </source>
</evidence>
<dbReference type="GO" id="GO:0005694">
    <property type="term" value="C:chromosome"/>
    <property type="evidence" value="ECO:0007669"/>
    <property type="project" value="TreeGrafter"/>
</dbReference>
<reference evidence="12" key="2">
    <citation type="submission" date="2015-01" db="EMBL/GenBank/DDBJ databases">
        <title>Evolutionary Origins and Diversification of the Mycorrhizal Mutualists.</title>
        <authorList>
            <consortium name="DOE Joint Genome Institute"/>
            <consortium name="Mycorrhizal Genomics Consortium"/>
            <person name="Kohler A."/>
            <person name="Kuo A."/>
            <person name="Nagy L.G."/>
            <person name="Floudas D."/>
            <person name="Copeland A."/>
            <person name="Barry K.W."/>
            <person name="Cichocki N."/>
            <person name="Veneault-Fourrey C."/>
            <person name="LaButti K."/>
            <person name="Lindquist E.A."/>
            <person name="Lipzen A."/>
            <person name="Lundell T."/>
            <person name="Morin E."/>
            <person name="Murat C."/>
            <person name="Riley R."/>
            <person name="Ohm R."/>
            <person name="Sun H."/>
            <person name="Tunlid A."/>
            <person name="Henrissat B."/>
            <person name="Grigoriev I.V."/>
            <person name="Hibbett D.S."/>
            <person name="Martin F."/>
        </authorList>
    </citation>
    <scope>NUCLEOTIDE SEQUENCE [LARGE SCALE GENOMIC DNA]</scope>
    <source>
        <strain evidence="12">Foug A</strain>
    </source>
</reference>
<dbReference type="GO" id="GO:0043138">
    <property type="term" value="F:3'-5' DNA helicase activity"/>
    <property type="evidence" value="ECO:0007669"/>
    <property type="project" value="UniProtKB-EC"/>
</dbReference>
<reference evidence="11 12" key="1">
    <citation type="submission" date="2014-04" db="EMBL/GenBank/DDBJ databases">
        <authorList>
            <consortium name="DOE Joint Genome Institute"/>
            <person name="Kuo A."/>
            <person name="Kohler A."/>
            <person name="Nagy L.G."/>
            <person name="Floudas D."/>
            <person name="Copeland A."/>
            <person name="Barry K.W."/>
            <person name="Cichocki N."/>
            <person name="Veneault-Fourrey C."/>
            <person name="LaButti K."/>
            <person name="Lindquist E.A."/>
            <person name="Lipzen A."/>
            <person name="Lundell T."/>
            <person name="Morin E."/>
            <person name="Murat C."/>
            <person name="Sun H."/>
            <person name="Tunlid A."/>
            <person name="Henrissat B."/>
            <person name="Grigoriev I.V."/>
            <person name="Hibbett D.S."/>
            <person name="Martin F."/>
            <person name="Nordberg H.P."/>
            <person name="Cantor M.N."/>
            <person name="Hua S.X."/>
        </authorList>
    </citation>
    <scope>NUCLEOTIDE SEQUENCE [LARGE SCALE GENOMIC DNA]</scope>
    <source>
        <strain evidence="11 12">Foug A</strain>
    </source>
</reference>
<dbReference type="PROSITE" id="PS51192">
    <property type="entry name" value="HELICASE_ATP_BIND_1"/>
    <property type="match status" value="1"/>
</dbReference>
<keyword evidence="2" id="KW-0547">Nucleotide-binding</keyword>
<dbReference type="EMBL" id="KN822146">
    <property type="protein sequence ID" value="KIM54853.1"/>
    <property type="molecule type" value="Genomic_DNA"/>
</dbReference>
<dbReference type="PROSITE" id="PS51194">
    <property type="entry name" value="HELICASE_CTER"/>
    <property type="match status" value="1"/>
</dbReference>
<evidence type="ECO:0000256" key="5">
    <source>
        <dbReference type="ARBA" id="ARBA00023235"/>
    </source>
</evidence>
<dbReference type="Pfam" id="PF00270">
    <property type="entry name" value="DEAD"/>
    <property type="match status" value="1"/>
</dbReference>
<dbReference type="SMART" id="SM00487">
    <property type="entry name" value="DEXDc"/>
    <property type="match status" value="1"/>
</dbReference>
<dbReference type="InParanoid" id="A0A0C2YZ25"/>
<sequence length="466" mass="52591">MEDLCYQNLDHACQLAQEKSGYSSTTFRERVRHEFASRTEGKEPYEWQLDAAEAFQLGFSRLHCTVLAGTGAGKTLPFIMPTFVNPRNVYIVISPLNALEEDQACRFQRLGLNAVAINGETWSPKLQKDVIYQIIVTSPEMCIQHSAFRDLIQSATYAKHIGGIIIDEVHCISQWGDKFRPEYSNLISLRSLVPLGVPIYATTDTAPPLVLEDIRRNLGIEGDKSFHLNLGNDHPNIASKVQYMKSANDFDALQFLAEGVRTTDELWRGIVFTNSILHSQITCREFWKMIPPELHGQVAFLHSKQSAQSRAKVLELYHKGQIKILFATECGGMGMDIPDVEFVVQFGVLSSLSIWMQHAGRAGRSPHLEATAILLVEKSVLQRVGRAHKQQKEVDNLLSALSGEEEGETTRQTKYRKAVEDGLRQWIETEGCRHDVVDKYFNNPSPRKCTFRRQPGSHTASTHRSH</sequence>
<organism evidence="11 12">
    <name type="scientific">Scleroderma citrinum Foug A</name>
    <dbReference type="NCBI Taxonomy" id="1036808"/>
    <lineage>
        <taxon>Eukaryota</taxon>
        <taxon>Fungi</taxon>
        <taxon>Dikarya</taxon>
        <taxon>Basidiomycota</taxon>
        <taxon>Agaricomycotina</taxon>
        <taxon>Agaricomycetes</taxon>
        <taxon>Agaricomycetidae</taxon>
        <taxon>Boletales</taxon>
        <taxon>Sclerodermatineae</taxon>
        <taxon>Sclerodermataceae</taxon>
        <taxon>Scleroderma</taxon>
    </lineage>
</organism>
<dbReference type="InterPro" id="IPR027417">
    <property type="entry name" value="P-loop_NTPase"/>
</dbReference>
<evidence type="ECO:0000256" key="1">
    <source>
        <dbReference type="ARBA" id="ARBA00005446"/>
    </source>
</evidence>
<name>A0A0C2YZ25_9AGAM</name>
<evidence type="ECO:0000259" key="9">
    <source>
        <dbReference type="PROSITE" id="PS51192"/>
    </source>
</evidence>
<dbReference type="HOGENOM" id="CLU_001103_19_6_1"/>
<dbReference type="SUPFAM" id="SSF52540">
    <property type="entry name" value="P-loop containing nucleoside triphosphate hydrolases"/>
    <property type="match status" value="1"/>
</dbReference>
<dbReference type="EC" id="5.6.2.4" evidence="7"/>
<dbReference type="PANTHER" id="PTHR13710:SF105">
    <property type="entry name" value="ATP-DEPENDENT DNA HELICASE Q1"/>
    <property type="match status" value="1"/>
</dbReference>
<accession>A0A0C2YZ25</accession>
<dbReference type="GO" id="GO:0005524">
    <property type="term" value="F:ATP binding"/>
    <property type="evidence" value="ECO:0007669"/>
    <property type="project" value="UniProtKB-KW"/>
</dbReference>
<comment type="catalytic activity">
    <reaction evidence="6">
        <text>Couples ATP hydrolysis with the unwinding of duplex DNA by translocating in the 3'-5' direction.</text>
        <dbReference type="EC" id="5.6.2.4"/>
    </reaction>
</comment>
<evidence type="ECO:0000256" key="8">
    <source>
        <dbReference type="SAM" id="MobiDB-lite"/>
    </source>
</evidence>
<dbReference type="InterPro" id="IPR011545">
    <property type="entry name" value="DEAD/DEAH_box_helicase_dom"/>
</dbReference>
<dbReference type="GO" id="GO:0000724">
    <property type="term" value="P:double-strand break repair via homologous recombination"/>
    <property type="evidence" value="ECO:0007669"/>
    <property type="project" value="TreeGrafter"/>
</dbReference>
<dbReference type="GO" id="GO:0009378">
    <property type="term" value="F:four-way junction helicase activity"/>
    <property type="evidence" value="ECO:0007669"/>
    <property type="project" value="TreeGrafter"/>
</dbReference>
<dbReference type="AlphaFoldDB" id="A0A0C2YZ25"/>
<dbReference type="InterPro" id="IPR001650">
    <property type="entry name" value="Helicase_C-like"/>
</dbReference>
<evidence type="ECO:0000259" key="10">
    <source>
        <dbReference type="PROSITE" id="PS51194"/>
    </source>
</evidence>
<comment type="similarity">
    <text evidence="1">Belongs to the helicase family. RecQ subfamily.</text>
</comment>
<feature type="domain" description="Helicase ATP-binding" evidence="9">
    <location>
        <begin position="55"/>
        <end position="224"/>
    </location>
</feature>
<dbReference type="GO" id="GO:0005737">
    <property type="term" value="C:cytoplasm"/>
    <property type="evidence" value="ECO:0007669"/>
    <property type="project" value="TreeGrafter"/>
</dbReference>
<feature type="domain" description="Helicase C-terminal" evidence="10">
    <location>
        <begin position="254"/>
        <end position="405"/>
    </location>
</feature>
<dbReference type="PANTHER" id="PTHR13710">
    <property type="entry name" value="DNA HELICASE RECQ FAMILY MEMBER"/>
    <property type="match status" value="1"/>
</dbReference>
<dbReference type="Proteomes" id="UP000053989">
    <property type="component" value="Unassembled WGS sequence"/>
</dbReference>
<gene>
    <name evidence="11" type="ORF">SCLCIDRAFT_1151926</name>
</gene>
<dbReference type="Pfam" id="PF00271">
    <property type="entry name" value="Helicase_C"/>
    <property type="match status" value="1"/>
</dbReference>
<proteinExistence type="inferred from homology"/>
<evidence type="ECO:0000256" key="6">
    <source>
        <dbReference type="ARBA" id="ARBA00034617"/>
    </source>
</evidence>